<accession>A0ABY7FWT7</accession>
<feature type="region of interest" description="Disordered" evidence="2">
    <location>
        <begin position="13"/>
        <end position="63"/>
    </location>
</feature>
<evidence type="ECO:0000313" key="6">
    <source>
        <dbReference type="EMBL" id="WAR25343.1"/>
    </source>
</evidence>
<dbReference type="PANTHER" id="PTHR12354">
    <property type="entry name" value="INTERFERON-RELATED DEVELOPMENTAL REGULATOR"/>
    <property type="match status" value="1"/>
</dbReference>
<dbReference type="Pfam" id="PF05004">
    <property type="entry name" value="IFRD"/>
    <property type="match status" value="1"/>
</dbReference>
<evidence type="ECO:0000259" key="5">
    <source>
        <dbReference type="Pfam" id="PF05004"/>
    </source>
</evidence>
<evidence type="ECO:0000259" key="4">
    <source>
        <dbReference type="Pfam" id="PF04836"/>
    </source>
</evidence>
<dbReference type="InterPro" id="IPR006921">
    <property type="entry name" value="Interferon-rel_develop_reg_C"/>
</dbReference>
<feature type="transmembrane region" description="Helical" evidence="3">
    <location>
        <begin position="156"/>
        <end position="178"/>
    </location>
</feature>
<dbReference type="Gene3D" id="1.25.10.10">
    <property type="entry name" value="Leucine-rich Repeat Variant"/>
    <property type="match status" value="1"/>
</dbReference>
<evidence type="ECO:0000313" key="7">
    <source>
        <dbReference type="Proteomes" id="UP001164746"/>
    </source>
</evidence>
<evidence type="ECO:0000256" key="2">
    <source>
        <dbReference type="SAM" id="MobiDB-lite"/>
    </source>
</evidence>
<comment type="similarity">
    <text evidence="1">Belongs to the IFRD family.</text>
</comment>
<name>A0ABY7FWT7_MYAAR</name>
<dbReference type="SUPFAM" id="SSF48371">
    <property type="entry name" value="ARM repeat"/>
    <property type="match status" value="1"/>
</dbReference>
<keyword evidence="3" id="KW-1133">Transmembrane helix</keyword>
<keyword evidence="3" id="KW-0812">Transmembrane</keyword>
<dbReference type="InterPro" id="IPR016024">
    <property type="entry name" value="ARM-type_fold"/>
</dbReference>
<dbReference type="Pfam" id="PF04836">
    <property type="entry name" value="IFRD_C"/>
    <property type="match status" value="1"/>
</dbReference>
<feature type="domain" description="Interferon-related developmental regulator C-terminal" evidence="4">
    <location>
        <begin position="373"/>
        <end position="424"/>
    </location>
</feature>
<evidence type="ECO:0000256" key="3">
    <source>
        <dbReference type="SAM" id="Phobius"/>
    </source>
</evidence>
<keyword evidence="7" id="KW-1185">Reference proteome</keyword>
<evidence type="ECO:0000256" key="1">
    <source>
        <dbReference type="ARBA" id="ARBA00008828"/>
    </source>
</evidence>
<dbReference type="InterPro" id="IPR011989">
    <property type="entry name" value="ARM-like"/>
</dbReference>
<protein>
    <submittedName>
        <fullName evidence="6">IFRD1-like protein</fullName>
    </submittedName>
</protein>
<gene>
    <name evidence="6" type="ORF">MAR_011047</name>
</gene>
<reference evidence="6" key="1">
    <citation type="submission" date="2022-11" db="EMBL/GenBank/DDBJ databases">
        <title>Centuries of genome instability and evolution in soft-shell clam transmissible cancer (bioRxiv).</title>
        <authorList>
            <person name="Hart S.F.M."/>
            <person name="Yonemitsu M.A."/>
            <person name="Giersch R.M."/>
            <person name="Beal B.F."/>
            <person name="Arriagada G."/>
            <person name="Davis B.W."/>
            <person name="Ostrander E.A."/>
            <person name="Goff S.P."/>
            <person name="Metzger M.J."/>
        </authorList>
    </citation>
    <scope>NUCLEOTIDE SEQUENCE</scope>
    <source>
        <strain evidence="6">MELC-2E11</strain>
        <tissue evidence="6">Siphon/mantle</tissue>
    </source>
</reference>
<organism evidence="6 7">
    <name type="scientific">Mya arenaria</name>
    <name type="common">Soft-shell clam</name>
    <dbReference type="NCBI Taxonomy" id="6604"/>
    <lineage>
        <taxon>Eukaryota</taxon>
        <taxon>Metazoa</taxon>
        <taxon>Spiralia</taxon>
        <taxon>Lophotrochozoa</taxon>
        <taxon>Mollusca</taxon>
        <taxon>Bivalvia</taxon>
        <taxon>Autobranchia</taxon>
        <taxon>Heteroconchia</taxon>
        <taxon>Euheterodonta</taxon>
        <taxon>Imparidentia</taxon>
        <taxon>Neoheterodontei</taxon>
        <taxon>Myida</taxon>
        <taxon>Myoidea</taxon>
        <taxon>Myidae</taxon>
        <taxon>Mya</taxon>
    </lineage>
</organism>
<dbReference type="Proteomes" id="UP001164746">
    <property type="component" value="Chromosome 14"/>
</dbReference>
<feature type="domain" description="Interferon-related developmental regulator N-terminal" evidence="5">
    <location>
        <begin position="57"/>
        <end position="328"/>
    </location>
</feature>
<dbReference type="EMBL" id="CP111025">
    <property type="protein sequence ID" value="WAR25343.1"/>
    <property type="molecule type" value="Genomic_DNA"/>
</dbReference>
<sequence>MRIMTGGCILAGGRRSAEARSLPSDEEYDTADNWSTASVLSEDQTDSIPEEDKDGEEVDESGAQGRKNCLEGLIKAFSKKYLFDFLADRKVTVSDGVIRCLRKGKGDELALAARSLAMLCIQLAQDADEIMEDVKPVLLTILADNSANIKARGECAIAVAMCAFITCMEFEVVIIVLLTVKLERKRMDVVSTMEALENIFRLSFRKGDKSIPTHSPEVSRLHGIALTAWCLLLSIAPQYHIDKVVAKYLSKLPDLLESQDVDLRIVAGETIALFYELGREEDEEFQSASMVQLCESLRRLSTESHKYVAKKDRRHQKSSFRDILRAVQEGEAPEVVVKFGPECLEMYTWVKKVQYSAFCQAISSGVYQHLQWNPMVREVFGLGAPLLVSSLPSNKPTKWERTMYNAAAFKARTKARAKFRDKRAVTMSGTE</sequence>
<dbReference type="InterPro" id="IPR039777">
    <property type="entry name" value="IFRD"/>
</dbReference>
<feature type="compositionally biased region" description="Acidic residues" evidence="2">
    <location>
        <begin position="43"/>
        <end position="60"/>
    </location>
</feature>
<dbReference type="PANTHER" id="PTHR12354:SF1">
    <property type="entry name" value="INTERFERON-RELATED DEVELOPMENTAL REGULATOR 1"/>
    <property type="match status" value="1"/>
</dbReference>
<feature type="compositionally biased region" description="Polar residues" evidence="2">
    <location>
        <begin position="32"/>
        <end position="42"/>
    </location>
</feature>
<keyword evidence="3" id="KW-0472">Membrane</keyword>
<dbReference type="InterPro" id="IPR007701">
    <property type="entry name" value="Interferon-rel_develop_reg_N"/>
</dbReference>
<proteinExistence type="inferred from homology"/>